<feature type="chain" id="PRO_5042913515" description="Beta-glucosidase" evidence="7">
    <location>
        <begin position="35"/>
        <end position="1158"/>
    </location>
</feature>
<evidence type="ECO:0000256" key="3">
    <source>
        <dbReference type="ARBA" id="ARBA00023157"/>
    </source>
</evidence>
<evidence type="ECO:0008006" key="10">
    <source>
        <dbReference type="Google" id="ProtNLM"/>
    </source>
</evidence>
<dbReference type="InterPro" id="IPR033132">
    <property type="entry name" value="GH_1_N_CS"/>
</dbReference>
<feature type="compositionally biased region" description="Low complexity" evidence="6">
    <location>
        <begin position="525"/>
        <end position="539"/>
    </location>
</feature>
<dbReference type="PANTHER" id="PTHR10353">
    <property type="entry name" value="GLYCOSYL HYDROLASE"/>
    <property type="match status" value="1"/>
</dbReference>
<sequence length="1158" mass="129304">MGAAGGPAAPPAHCCRRLQLLLLALALAPLGGRGFRVRAVGADTGGLSRDAFPKGFVFGTATSAYQVEGAAASGGRGPSIWDPFVHIPGKIAENGNADVTTDEYHRYKEDVDLMKSLNFDAYRFSISWSRIFPDGEGKVNEEGVQYYNNLIDYLVKQGLTPYVNLNHYDIPLALQKKYKGWLSPKIVDIFADYSDFCFKTFGDRVKNWFTLNEPRIVAFLGFDTGIDPPNRCTKCAAGGNSATEPYIVVHNILLSHATAVARYRNKYQATQKGKVGIVLDFNWYEPLTNSTEDQAAAQRARDFHVGWFLDPLINGQYPKTMQDIVKDRLPSFTPEQAKLVKGSSDYFGINQYTTYYISNQQTPQQAATSYSADWGVQYNFQRNGVQIGPLANSVWLYIVPTGMYGVVNYLKEKYQNPTIIISENGMDQPGNLTRDEYVHDTVRVEFYKNYLTELKKGIDDGANVIAYFAWSLLDNFEWLSGYTSKFGIVYVDFTTLKRYPKDSAYWFRDMLSGTGSKAATPETGSAASSSRTPAASAPTASNGRALLVSLLISFEMDARWAVLLVYGVAGVCAAGAGGLSRSSFPKGFVFGTATSAYQVEGAASTNGRGPSIWDPFVHTPGTMECPALAARGKIAGNQTGDVAVDQYHRYKADVDLMKSLNFDAYRFSISWSRIFPDGEGRVNPEGVAYYNNLINYLLQKGMSPYITLYHLDLPLALEKKYGGWLSAKMADLFTDYADFCFKTYGDRVKNWFTFNEPRMVALAGYDVGLIPPERCTKCAAGGNSATEPYIVAHNFLLAHAAAAARYRAMYQAAQKGKVGIVLDFSWYEPLTNSPDDQAAAQRARDFHIGWFVDPLINGHYPQIMQDLVKDRLPRFTPEQAKLVKGSADYFGINQYTASYIQGHKLLQQTPTSYLADWQVKYVFARNGKPIGPQANSNWLYIVPWGMYGCVNYIKQKYGNPSVFITENGMDQPGNLTRDQYLRDMTRVRFYKSYLAELKKGIDQGANVAGYFAWSLLDNFEWLLGYSSKFGIVYVDFKTLERSSSSTKGQGLPCWLDIVKDRLPSLTPEHAKLVKGSSDYFKINQYTTYYISKQQTPQQAATSYSADWGVQYNCELAQKFLDCESTCGRLSLALHCPNGHVWICELTKREVPESNHHYI</sequence>
<dbReference type="PANTHER" id="PTHR10353:SF69">
    <property type="entry name" value="BETA-GLUCOSIDASE 8"/>
    <property type="match status" value="1"/>
</dbReference>
<dbReference type="Pfam" id="PF00232">
    <property type="entry name" value="Glyco_hydro_1"/>
    <property type="match status" value="2"/>
</dbReference>
<feature type="region of interest" description="Disordered" evidence="6">
    <location>
        <begin position="517"/>
        <end position="539"/>
    </location>
</feature>
<keyword evidence="9" id="KW-1185">Reference proteome</keyword>
<evidence type="ECO:0000256" key="6">
    <source>
        <dbReference type="SAM" id="MobiDB-lite"/>
    </source>
</evidence>
<evidence type="ECO:0000256" key="7">
    <source>
        <dbReference type="SAM" id="SignalP"/>
    </source>
</evidence>
<dbReference type="Gene3D" id="3.20.20.80">
    <property type="entry name" value="Glycosidases"/>
    <property type="match status" value="3"/>
</dbReference>
<feature type="signal peptide" evidence="7">
    <location>
        <begin position="1"/>
        <end position="34"/>
    </location>
</feature>
<gene>
    <name evidence="8" type="ORF">U9M48_010273</name>
</gene>
<dbReference type="SUPFAM" id="SSF51445">
    <property type="entry name" value="(Trans)glycosidases"/>
    <property type="match status" value="3"/>
</dbReference>
<reference evidence="8 9" key="1">
    <citation type="submission" date="2024-02" db="EMBL/GenBank/DDBJ databases">
        <title>High-quality chromosome-scale genome assembly of Pensacola bahiagrass (Paspalum notatum Flugge var. saurae).</title>
        <authorList>
            <person name="Vega J.M."/>
            <person name="Podio M."/>
            <person name="Orjuela J."/>
            <person name="Siena L.A."/>
            <person name="Pessino S.C."/>
            <person name="Combes M.C."/>
            <person name="Mariac C."/>
            <person name="Albertini E."/>
            <person name="Pupilli F."/>
            <person name="Ortiz J.P.A."/>
            <person name="Leblanc O."/>
        </authorList>
    </citation>
    <scope>NUCLEOTIDE SEQUENCE [LARGE SCALE GENOMIC DNA]</scope>
    <source>
        <strain evidence="8">R1</strain>
        <tissue evidence="8">Leaf</tissue>
    </source>
</reference>
<dbReference type="PRINTS" id="PR00131">
    <property type="entry name" value="GLHYDRLASE1"/>
</dbReference>
<dbReference type="InterPro" id="IPR017853">
    <property type="entry name" value="GH"/>
</dbReference>
<proteinExistence type="inferred from homology"/>
<protein>
    <recommendedName>
        <fullName evidence="10">Beta-glucosidase</fullName>
    </recommendedName>
</protein>
<keyword evidence="7" id="KW-0732">Signal</keyword>
<keyword evidence="3" id="KW-1015">Disulfide bond</keyword>
<accession>A0AAQ3WG29</accession>
<comment type="subunit">
    <text evidence="5">Homo- and heterodimer.</text>
</comment>
<dbReference type="FunFam" id="3.20.20.80:FF:000041">
    <property type="entry name" value="Beta-glucosidase 7"/>
    <property type="match status" value="2"/>
</dbReference>
<evidence type="ECO:0000256" key="1">
    <source>
        <dbReference type="ARBA" id="ARBA00010838"/>
    </source>
</evidence>
<evidence type="ECO:0000313" key="8">
    <source>
        <dbReference type="EMBL" id="WVZ60222.1"/>
    </source>
</evidence>
<evidence type="ECO:0000256" key="2">
    <source>
        <dbReference type="ARBA" id="ARBA00022801"/>
    </source>
</evidence>
<dbReference type="GO" id="GO:0008422">
    <property type="term" value="F:beta-glucosidase activity"/>
    <property type="evidence" value="ECO:0007669"/>
    <property type="project" value="UniProtKB-ARBA"/>
</dbReference>
<evidence type="ECO:0000256" key="4">
    <source>
        <dbReference type="ARBA" id="ARBA00023295"/>
    </source>
</evidence>
<evidence type="ECO:0000313" key="9">
    <source>
        <dbReference type="Proteomes" id="UP001341281"/>
    </source>
</evidence>
<dbReference type="Proteomes" id="UP001341281">
    <property type="component" value="Chromosome 02"/>
</dbReference>
<dbReference type="AlphaFoldDB" id="A0AAQ3WG29"/>
<dbReference type="InterPro" id="IPR001360">
    <property type="entry name" value="Glyco_hydro_1"/>
</dbReference>
<keyword evidence="4" id="KW-0326">Glycosidase</keyword>
<name>A0AAQ3WG29_PASNO</name>
<dbReference type="GO" id="GO:0005975">
    <property type="term" value="P:carbohydrate metabolic process"/>
    <property type="evidence" value="ECO:0007669"/>
    <property type="project" value="InterPro"/>
</dbReference>
<dbReference type="EMBL" id="CP144746">
    <property type="protein sequence ID" value="WVZ60222.1"/>
    <property type="molecule type" value="Genomic_DNA"/>
</dbReference>
<comment type="similarity">
    <text evidence="1">Belongs to the glycosyl hydrolase 1 family.</text>
</comment>
<keyword evidence="2" id="KW-0378">Hydrolase</keyword>
<dbReference type="PROSITE" id="PS00653">
    <property type="entry name" value="GLYCOSYL_HYDROL_F1_2"/>
    <property type="match status" value="2"/>
</dbReference>
<organism evidence="8 9">
    <name type="scientific">Paspalum notatum var. saurae</name>
    <dbReference type="NCBI Taxonomy" id="547442"/>
    <lineage>
        <taxon>Eukaryota</taxon>
        <taxon>Viridiplantae</taxon>
        <taxon>Streptophyta</taxon>
        <taxon>Embryophyta</taxon>
        <taxon>Tracheophyta</taxon>
        <taxon>Spermatophyta</taxon>
        <taxon>Magnoliopsida</taxon>
        <taxon>Liliopsida</taxon>
        <taxon>Poales</taxon>
        <taxon>Poaceae</taxon>
        <taxon>PACMAD clade</taxon>
        <taxon>Panicoideae</taxon>
        <taxon>Andropogonodae</taxon>
        <taxon>Paspaleae</taxon>
        <taxon>Paspalinae</taxon>
        <taxon>Paspalum</taxon>
    </lineage>
</organism>
<evidence type="ECO:0000256" key="5">
    <source>
        <dbReference type="ARBA" id="ARBA00065078"/>
    </source>
</evidence>